<dbReference type="KEGG" id="elux:BTN50_1802"/>
<evidence type="ECO:0000313" key="1">
    <source>
        <dbReference type="EMBL" id="ATF10228.1"/>
    </source>
</evidence>
<evidence type="ECO:0000313" key="2">
    <source>
        <dbReference type="Proteomes" id="UP000218160"/>
    </source>
</evidence>
<sequence>MAVFFNNLSYASFNECRLTMICNRINNYLGLTVEIVSHMLEHFHKSEILSVKKYIMILNQ</sequence>
<dbReference type="AlphaFoldDB" id="A0A291BB35"/>
<proteinExistence type="predicted"/>
<organism evidence="1 2">
    <name type="scientific">Candidatus Enterovibrio altilux</name>
    <dbReference type="NCBI Taxonomy" id="1927128"/>
    <lineage>
        <taxon>Bacteria</taxon>
        <taxon>Pseudomonadati</taxon>
        <taxon>Pseudomonadota</taxon>
        <taxon>Gammaproteobacteria</taxon>
        <taxon>Vibrionales</taxon>
        <taxon>Vibrionaceae</taxon>
        <taxon>Enterovibrio</taxon>
    </lineage>
</organism>
<dbReference type="Proteomes" id="UP000218160">
    <property type="component" value="Chromosome 2"/>
</dbReference>
<gene>
    <name evidence="1" type="ORF">BTN50_1802</name>
</gene>
<dbReference type="EMBL" id="CP020663">
    <property type="protein sequence ID" value="ATF10228.1"/>
    <property type="molecule type" value="Genomic_DNA"/>
</dbReference>
<keyword evidence="2" id="KW-1185">Reference proteome</keyword>
<reference evidence="2" key="1">
    <citation type="submission" date="2017-04" db="EMBL/GenBank/DDBJ databases">
        <title>Genome evolution of the luminous symbionts of deep sea anglerfish.</title>
        <authorList>
            <person name="Hendry T.A."/>
        </authorList>
    </citation>
    <scope>NUCLEOTIDE SEQUENCE [LARGE SCALE GENOMIC DNA]</scope>
</reference>
<name>A0A291BB35_9GAMM</name>
<protein>
    <submittedName>
        <fullName evidence="1">Uncharacterized protein</fullName>
    </submittedName>
</protein>
<accession>A0A291BB35</accession>